<protein>
    <submittedName>
        <fullName evidence="1">Uncharacterized protein</fullName>
    </submittedName>
</protein>
<evidence type="ECO:0000313" key="1">
    <source>
        <dbReference type="EMBL" id="GIY92332.1"/>
    </source>
</evidence>
<gene>
    <name evidence="1" type="ORF">CEXT_60741</name>
</gene>
<evidence type="ECO:0000313" key="2">
    <source>
        <dbReference type="Proteomes" id="UP001054945"/>
    </source>
</evidence>
<reference evidence="1 2" key="1">
    <citation type="submission" date="2021-06" db="EMBL/GenBank/DDBJ databases">
        <title>Caerostris extrusa draft genome.</title>
        <authorList>
            <person name="Kono N."/>
            <person name="Arakawa K."/>
        </authorList>
    </citation>
    <scope>NUCLEOTIDE SEQUENCE [LARGE SCALE GENOMIC DNA]</scope>
</reference>
<sequence length="129" mass="14819">MRSADLVLREARTARTVQPAIVFIHLVFKTCTHTRPTTLILPSTSEEQGHSVLSSLSLAPHSRSSTLHTQIFAFNWKTHTNEAVRVGSTFFKFVCGEKEDTTSSRMLHRSKDRRNELQEVRQELNRREV</sequence>
<organism evidence="1 2">
    <name type="scientific">Caerostris extrusa</name>
    <name type="common">Bark spider</name>
    <name type="synonym">Caerostris bankana</name>
    <dbReference type="NCBI Taxonomy" id="172846"/>
    <lineage>
        <taxon>Eukaryota</taxon>
        <taxon>Metazoa</taxon>
        <taxon>Ecdysozoa</taxon>
        <taxon>Arthropoda</taxon>
        <taxon>Chelicerata</taxon>
        <taxon>Arachnida</taxon>
        <taxon>Araneae</taxon>
        <taxon>Araneomorphae</taxon>
        <taxon>Entelegynae</taxon>
        <taxon>Araneoidea</taxon>
        <taxon>Araneidae</taxon>
        <taxon>Caerostris</taxon>
    </lineage>
</organism>
<name>A0AAV4XAZ1_CAEEX</name>
<proteinExistence type="predicted"/>
<accession>A0AAV4XAZ1</accession>
<dbReference type="EMBL" id="BPLR01017523">
    <property type="protein sequence ID" value="GIY92332.1"/>
    <property type="molecule type" value="Genomic_DNA"/>
</dbReference>
<dbReference type="AlphaFoldDB" id="A0AAV4XAZ1"/>
<keyword evidence="2" id="KW-1185">Reference proteome</keyword>
<comment type="caution">
    <text evidence="1">The sequence shown here is derived from an EMBL/GenBank/DDBJ whole genome shotgun (WGS) entry which is preliminary data.</text>
</comment>
<dbReference type="Proteomes" id="UP001054945">
    <property type="component" value="Unassembled WGS sequence"/>
</dbReference>